<dbReference type="InterPro" id="IPR002831">
    <property type="entry name" value="Tscrpt_reg_TrmB_N"/>
</dbReference>
<dbReference type="Pfam" id="PF01978">
    <property type="entry name" value="TrmB"/>
    <property type="match status" value="1"/>
</dbReference>
<gene>
    <name evidence="2" type="ORF">F9278_32530</name>
</gene>
<dbReference type="SUPFAM" id="SSF46785">
    <property type="entry name" value="Winged helix' DNA-binding domain"/>
    <property type="match status" value="1"/>
</dbReference>
<protein>
    <recommendedName>
        <fullName evidence="1">HTH luxR-type domain-containing protein</fullName>
    </recommendedName>
</protein>
<evidence type="ECO:0000259" key="1">
    <source>
        <dbReference type="SMART" id="SM00421"/>
    </source>
</evidence>
<feature type="domain" description="HTH luxR-type" evidence="1">
    <location>
        <begin position="281"/>
        <end position="338"/>
    </location>
</feature>
<dbReference type="Gene3D" id="1.10.10.10">
    <property type="entry name" value="Winged helix-like DNA-binding domain superfamily/Winged helix DNA-binding domain"/>
    <property type="match status" value="2"/>
</dbReference>
<evidence type="ECO:0000313" key="3">
    <source>
        <dbReference type="Proteomes" id="UP000327294"/>
    </source>
</evidence>
<dbReference type="SUPFAM" id="SSF46894">
    <property type="entry name" value="C-terminal effector domain of the bipartite response regulators"/>
    <property type="match status" value="1"/>
</dbReference>
<dbReference type="KEGG" id="sphv:F9278_32530"/>
<reference evidence="2 3" key="1">
    <citation type="submission" date="2019-10" db="EMBL/GenBank/DDBJ databases">
        <title>Streptomyces sp. strain GY16 isolated from leaves of Broussonetia papyrifera.</title>
        <authorList>
            <person name="Mo P."/>
        </authorList>
    </citation>
    <scope>NUCLEOTIDE SEQUENCE [LARGE SCALE GENOMIC DNA]</scope>
    <source>
        <strain evidence="2 3">GY16</strain>
    </source>
</reference>
<organism evidence="2 3">
    <name type="scientific">Streptomyces phaeolivaceus</name>
    <dbReference type="NCBI Taxonomy" id="2653200"/>
    <lineage>
        <taxon>Bacteria</taxon>
        <taxon>Bacillati</taxon>
        <taxon>Actinomycetota</taxon>
        <taxon>Actinomycetes</taxon>
        <taxon>Kitasatosporales</taxon>
        <taxon>Streptomycetaceae</taxon>
        <taxon>Streptomyces</taxon>
    </lineage>
</organism>
<dbReference type="PANTHER" id="PTHR34293">
    <property type="entry name" value="HTH-TYPE TRANSCRIPTIONAL REGULATOR TRMBL2"/>
    <property type="match status" value="1"/>
</dbReference>
<keyword evidence="3" id="KW-1185">Reference proteome</keyword>
<name>A0A5P8KAG6_9ACTN</name>
<dbReference type="GO" id="GO:0006355">
    <property type="term" value="P:regulation of DNA-templated transcription"/>
    <property type="evidence" value="ECO:0007669"/>
    <property type="project" value="InterPro"/>
</dbReference>
<dbReference type="InterPro" id="IPR036388">
    <property type="entry name" value="WH-like_DNA-bd_sf"/>
</dbReference>
<dbReference type="Proteomes" id="UP000327294">
    <property type="component" value="Chromosome"/>
</dbReference>
<dbReference type="InterPro" id="IPR016032">
    <property type="entry name" value="Sig_transdc_resp-reg_C-effctor"/>
</dbReference>
<dbReference type="SMART" id="SM00421">
    <property type="entry name" value="HTH_LUXR"/>
    <property type="match status" value="1"/>
</dbReference>
<dbReference type="AlphaFoldDB" id="A0A5P8KAG6"/>
<dbReference type="PANTHER" id="PTHR34293:SF1">
    <property type="entry name" value="HTH-TYPE TRANSCRIPTIONAL REGULATOR TRMBL2"/>
    <property type="match status" value="1"/>
</dbReference>
<accession>A0A5P8KAG6</accession>
<evidence type="ECO:0000313" key="2">
    <source>
        <dbReference type="EMBL" id="QFR00102.1"/>
    </source>
</evidence>
<dbReference type="InterPro" id="IPR000792">
    <property type="entry name" value="Tscrpt_reg_LuxR_C"/>
</dbReference>
<sequence length="344" mass="36348">MLIDPMLGGRSTVPMLAGLGLGPVEEDVYQHLVDRGESTTAALGAALDHPADAIAEALVGLAGRGLLTTTPDEPDRFVAGPPIVTLGSLLAARRDELHQVELAITELAERHRAAANRDMGGLIEIVTGVQPISRRLFQVLESADHEICGFTKSPPVAVGPRDNPAESVVAGRGLRMRTVIEQSYLADPDSTADIDQALGRGQEIAIAAQLPVSMIIADSAIALVPLLAGPQETPRAVLISSSGLLSPLVTLFEKTWGEAYPLRPRAENADAAHYAEGGPGTARLSPLDAAILDLLLAGLTDRAVANKVGVSLRTVTRRIRHMMDIAGADNRIQLGWRAAQRGWI</sequence>
<proteinExistence type="predicted"/>
<dbReference type="InterPro" id="IPR036390">
    <property type="entry name" value="WH_DNA-bd_sf"/>
</dbReference>
<dbReference type="EMBL" id="CP045096">
    <property type="protein sequence ID" value="QFR00102.1"/>
    <property type="molecule type" value="Genomic_DNA"/>
</dbReference>
<dbReference type="InterPro" id="IPR051797">
    <property type="entry name" value="TrmB-like"/>
</dbReference>
<dbReference type="GO" id="GO:0003677">
    <property type="term" value="F:DNA binding"/>
    <property type="evidence" value="ECO:0007669"/>
    <property type="project" value="InterPro"/>
</dbReference>